<keyword evidence="3" id="KW-1185">Reference proteome</keyword>
<organism evidence="2 3">
    <name type="scientific">Melipona quadrifasciata</name>
    <dbReference type="NCBI Taxonomy" id="166423"/>
    <lineage>
        <taxon>Eukaryota</taxon>
        <taxon>Metazoa</taxon>
        <taxon>Ecdysozoa</taxon>
        <taxon>Arthropoda</taxon>
        <taxon>Hexapoda</taxon>
        <taxon>Insecta</taxon>
        <taxon>Pterygota</taxon>
        <taxon>Neoptera</taxon>
        <taxon>Endopterygota</taxon>
        <taxon>Hymenoptera</taxon>
        <taxon>Apocrita</taxon>
        <taxon>Aculeata</taxon>
        <taxon>Apoidea</taxon>
        <taxon>Anthophila</taxon>
        <taxon>Apidae</taxon>
        <taxon>Melipona</taxon>
    </lineage>
</organism>
<dbReference type="EMBL" id="KQ435810">
    <property type="protein sequence ID" value="KOX72934.1"/>
    <property type="molecule type" value="Genomic_DNA"/>
</dbReference>
<dbReference type="AlphaFoldDB" id="A0A0N0BF75"/>
<name>A0A0N0BF75_9HYME</name>
<evidence type="ECO:0000256" key="1">
    <source>
        <dbReference type="SAM" id="MobiDB-lite"/>
    </source>
</evidence>
<dbReference type="OrthoDB" id="10593103at2759"/>
<evidence type="ECO:0000313" key="3">
    <source>
        <dbReference type="Proteomes" id="UP000053105"/>
    </source>
</evidence>
<dbReference type="Proteomes" id="UP000053105">
    <property type="component" value="Unassembled WGS sequence"/>
</dbReference>
<accession>A0A0N0BF75</accession>
<sequence>MAWGSDGIRQESDFEKRVLLKVWKKINPDIPTKNRFSIFAECLIKEPDTEKTNIKPTTGNNTAHSKATSNLNSINIKPINTKPPPIYIHGNIDHIKLLDALKNKFKNAFQVKFVPNKLKVMFANKLKTNNQRIFKKFSYHDLQPKSPKSTYQEHRKLRNRIHTTQNQD</sequence>
<proteinExistence type="predicted"/>
<feature type="region of interest" description="Disordered" evidence="1">
    <location>
        <begin position="144"/>
        <end position="168"/>
    </location>
</feature>
<gene>
    <name evidence="2" type="ORF">WN51_01864</name>
</gene>
<protein>
    <submittedName>
        <fullName evidence="2">Uncharacterized protein</fullName>
    </submittedName>
</protein>
<evidence type="ECO:0000313" key="2">
    <source>
        <dbReference type="EMBL" id="KOX72934.1"/>
    </source>
</evidence>
<reference evidence="2 3" key="1">
    <citation type="submission" date="2015-07" db="EMBL/GenBank/DDBJ databases">
        <title>The genome of Melipona quadrifasciata.</title>
        <authorList>
            <person name="Pan H."/>
            <person name="Kapheim K."/>
        </authorList>
    </citation>
    <scope>NUCLEOTIDE SEQUENCE [LARGE SCALE GENOMIC DNA]</scope>
    <source>
        <strain evidence="2">0111107301</strain>
        <tissue evidence="2">Whole body</tissue>
    </source>
</reference>